<sequence length="173" mass="19000">MLCAHNFIVHPLHEITKQIKKEKKKKKLFLIPLCSSEEAGKEVAAAVDIWPPPKKSRRLDLAISSSPKTSDPRGRGLLPKSEHRPSLPTPWSPSTSRSHLRPSRSPVGLWTKPAFSPYHKTPVTLTTCWSGSRAAPTLLAPRPHHTLVVVGNSLSSMPIAELSVMAANPNFKS</sequence>
<organism evidence="2 3">
    <name type="scientific">Ficus carica</name>
    <name type="common">Common fig</name>
    <dbReference type="NCBI Taxonomy" id="3494"/>
    <lineage>
        <taxon>Eukaryota</taxon>
        <taxon>Viridiplantae</taxon>
        <taxon>Streptophyta</taxon>
        <taxon>Embryophyta</taxon>
        <taxon>Tracheophyta</taxon>
        <taxon>Spermatophyta</taxon>
        <taxon>Magnoliopsida</taxon>
        <taxon>eudicotyledons</taxon>
        <taxon>Gunneridae</taxon>
        <taxon>Pentapetalae</taxon>
        <taxon>rosids</taxon>
        <taxon>fabids</taxon>
        <taxon>Rosales</taxon>
        <taxon>Moraceae</taxon>
        <taxon>Ficeae</taxon>
        <taxon>Ficus</taxon>
    </lineage>
</organism>
<proteinExistence type="predicted"/>
<reference evidence="2" key="1">
    <citation type="submission" date="2023-07" db="EMBL/GenBank/DDBJ databases">
        <title>draft genome sequence of fig (Ficus carica).</title>
        <authorList>
            <person name="Takahashi T."/>
            <person name="Nishimura K."/>
        </authorList>
    </citation>
    <scope>NUCLEOTIDE SEQUENCE</scope>
</reference>
<dbReference type="AlphaFoldDB" id="A0AA88ANB7"/>
<comment type="caution">
    <text evidence="2">The sequence shown here is derived from an EMBL/GenBank/DDBJ whole genome shotgun (WGS) entry which is preliminary data.</text>
</comment>
<feature type="compositionally biased region" description="Basic and acidic residues" evidence="1">
    <location>
        <begin position="70"/>
        <end position="85"/>
    </location>
</feature>
<evidence type="ECO:0000256" key="1">
    <source>
        <dbReference type="SAM" id="MobiDB-lite"/>
    </source>
</evidence>
<gene>
    <name evidence="2" type="ORF">TIFTF001_023346</name>
</gene>
<feature type="region of interest" description="Disordered" evidence="1">
    <location>
        <begin position="58"/>
        <end position="106"/>
    </location>
</feature>
<keyword evidence="3" id="KW-1185">Reference proteome</keyword>
<dbReference type="EMBL" id="BTGU01000050">
    <property type="protein sequence ID" value="GMN54202.1"/>
    <property type="molecule type" value="Genomic_DNA"/>
</dbReference>
<accession>A0AA88ANB7</accession>
<evidence type="ECO:0000313" key="2">
    <source>
        <dbReference type="EMBL" id="GMN54202.1"/>
    </source>
</evidence>
<dbReference type="Proteomes" id="UP001187192">
    <property type="component" value="Unassembled WGS sequence"/>
</dbReference>
<evidence type="ECO:0000313" key="3">
    <source>
        <dbReference type="Proteomes" id="UP001187192"/>
    </source>
</evidence>
<name>A0AA88ANB7_FICCA</name>
<protein>
    <submittedName>
        <fullName evidence="2">Uncharacterized protein</fullName>
    </submittedName>
</protein>